<dbReference type="GO" id="GO:0042054">
    <property type="term" value="F:histone methyltransferase activity"/>
    <property type="evidence" value="ECO:0007669"/>
    <property type="project" value="InterPro"/>
</dbReference>
<dbReference type="PANTHER" id="PTHR45660:SF46">
    <property type="entry name" value="HISTONE-LYSINE N-METHYLTRANSFERASE, H3 LYSINE-9 SPECIFIC SUVH6"/>
    <property type="match status" value="1"/>
</dbReference>
<sequence length="1056" mass="116383">MAEAAKLRRPLVSCVRDFPKGCGPHAVVIEWKPREALPPLPPSPPPAPESRELAACNEVAEPGVCGAPEGTPADMERKPCLTVGTMEPRVVDSSTMGSGNVAAVKVKQEEELDQGMEESSSHNRELELPVPLFLENGLEQSKASVVSRMDETLNADGDLVKQCSPKMYPPPLRRAVSAVRDYPIGCGVNAPRMSREEALKLAATASSKGKSSIEEKMPAVDQQTVAPKDLATVEVPADNKVAKGMEERTEIKKIEEETLRVEAKVSKSPLPSPKIKSLEAEKASLSGEKREKKLPIRAAPDERLGVQAIRQLNRDAQRSMTPDLDKVAARGERLSLGKSTDKMVTKYQKVSKSIKRKFLDATVDENDAGTDHNLDVEKLEAHGERLIIQALMAAPSCPWRQGCKSGNSGSRSVAMPKHKVKREQTTLNMQLALKEVEDEDTVSGNSSSHSVVLRKHKAKRERTKLNMQLALKDVEDEDILSHGEENERAVTVYQGSYELSVIDASPLSVFQGSGELSVTIPPIVPSGWNYSGADSQDILARHKVRRALRLFQVVCRKLLQTEEAKSKGSDKTKRVDLTAADILKQKGEWVNTGKQIIGIVPGVEVGDEFHFRVELSIVGLHRPFQGGIDALKKNGIYVATSIVASGGYNDDMDSSDVLIYSGSGGNPAGVDKPPEDQKLQRGNLALKNSIDTKTPVRVIHGVKEMKGGSSHDGRSKLVSTLTYAGLYLVEKYWQEKGPHGFFVYKFQLRRMPGQPELALQEVRKTKRSKVREGLCVKDISDGKEKIPICVINTVNDEHPPPFKYITEIKYPSWYVKNPPEGCDCMNGCSDSGRCACAVKNGGEIPFNFNGAIVQAKPLLYECGPSCKCPSSCHNRVSQRGIQIPLEVFRTKSRGWGVRSLYSIPSGSFICEYIGELLQDKEAEKRSNDEYLFDIGHNYDDHSLWEGLPSLIPGLKTSSQRETVDDVGFTIDAAEYGNVGRFINHSCSPNLYAQNVLYDHDDKRVPHIMLFAAENIPPLQELTYHYNYSLDQVRDADGNIKQKDCYCGSPECTGRLY</sequence>
<dbReference type="GO" id="GO:0005694">
    <property type="term" value="C:chromosome"/>
    <property type="evidence" value="ECO:0007669"/>
    <property type="project" value="UniProtKB-SubCell"/>
</dbReference>
<dbReference type="PROSITE" id="PS50868">
    <property type="entry name" value="POST_SET"/>
    <property type="match status" value="1"/>
</dbReference>
<evidence type="ECO:0000259" key="13">
    <source>
        <dbReference type="PROSITE" id="PS51015"/>
    </source>
</evidence>
<dbReference type="GO" id="GO:0003690">
    <property type="term" value="F:double-stranded DNA binding"/>
    <property type="evidence" value="ECO:0007669"/>
    <property type="project" value="TreeGrafter"/>
</dbReference>
<feature type="domain" description="Post-SET" evidence="12">
    <location>
        <begin position="1040"/>
        <end position="1056"/>
    </location>
</feature>
<evidence type="ECO:0000256" key="6">
    <source>
        <dbReference type="ARBA" id="ARBA00022853"/>
    </source>
</evidence>
<dbReference type="PROSITE" id="PS50280">
    <property type="entry name" value="SET"/>
    <property type="match status" value="1"/>
</dbReference>
<dbReference type="GO" id="GO:0032259">
    <property type="term" value="P:methylation"/>
    <property type="evidence" value="ECO:0007669"/>
    <property type="project" value="UniProtKB-KW"/>
</dbReference>
<evidence type="ECO:0000256" key="1">
    <source>
        <dbReference type="ARBA" id="ARBA00004286"/>
    </source>
</evidence>
<evidence type="ECO:0000256" key="8">
    <source>
        <dbReference type="PROSITE-ProRule" id="PRU00358"/>
    </source>
</evidence>
<dbReference type="InterPro" id="IPR003616">
    <property type="entry name" value="Post-SET_dom"/>
</dbReference>
<feature type="region of interest" description="Disordered" evidence="9">
    <location>
        <begin position="265"/>
        <end position="291"/>
    </location>
</feature>
<dbReference type="InterPro" id="IPR051357">
    <property type="entry name" value="H3K9_HMTase_SUVAR3-9"/>
</dbReference>
<dbReference type="SUPFAM" id="SSF82199">
    <property type="entry name" value="SET domain"/>
    <property type="match status" value="1"/>
</dbReference>
<dbReference type="SMART" id="SM00317">
    <property type="entry name" value="SET"/>
    <property type="match status" value="1"/>
</dbReference>
<dbReference type="InterPro" id="IPR015947">
    <property type="entry name" value="PUA-like_sf"/>
</dbReference>
<dbReference type="PROSITE" id="PS51015">
    <property type="entry name" value="YDG"/>
    <property type="match status" value="1"/>
</dbReference>
<evidence type="ECO:0000256" key="2">
    <source>
        <dbReference type="ARBA" id="ARBA00022454"/>
    </source>
</evidence>
<dbReference type="EMBL" id="CP097510">
    <property type="protein sequence ID" value="URE32121.1"/>
    <property type="molecule type" value="Genomic_DNA"/>
</dbReference>
<accession>A0A9E7KWM6</accession>
<dbReference type="SMART" id="SM00466">
    <property type="entry name" value="SRA"/>
    <property type="match status" value="1"/>
</dbReference>
<name>A0A9E7KWM6_9LILI</name>
<evidence type="ECO:0000256" key="4">
    <source>
        <dbReference type="ARBA" id="ARBA00022679"/>
    </source>
</evidence>
<evidence type="ECO:0000256" key="9">
    <source>
        <dbReference type="SAM" id="MobiDB-lite"/>
    </source>
</evidence>
<dbReference type="PROSITE" id="PS51575">
    <property type="entry name" value="SAM_MT43_SUVAR39_2"/>
    <property type="match status" value="1"/>
</dbReference>
<evidence type="ECO:0000256" key="3">
    <source>
        <dbReference type="ARBA" id="ARBA00022603"/>
    </source>
</evidence>
<feature type="compositionally biased region" description="Basic and acidic residues" evidence="9">
    <location>
        <begin position="276"/>
        <end position="291"/>
    </location>
</feature>
<dbReference type="InterPro" id="IPR007728">
    <property type="entry name" value="Pre-SET_dom"/>
</dbReference>
<keyword evidence="4" id="KW-0808">Transferase</keyword>
<comment type="subcellular location">
    <subcellularLocation>
        <location evidence="1">Chromosome</location>
    </subcellularLocation>
    <subcellularLocation>
        <location evidence="8">Nucleus</location>
    </subcellularLocation>
</comment>
<dbReference type="OrthoDB" id="5792673at2759"/>
<dbReference type="Pfam" id="PF00856">
    <property type="entry name" value="SET"/>
    <property type="match status" value="1"/>
</dbReference>
<proteinExistence type="predicted"/>
<dbReference type="PROSITE" id="PS50867">
    <property type="entry name" value="PRE_SET"/>
    <property type="match status" value="1"/>
</dbReference>
<evidence type="ECO:0000259" key="12">
    <source>
        <dbReference type="PROSITE" id="PS50868"/>
    </source>
</evidence>
<keyword evidence="15" id="KW-1185">Reference proteome</keyword>
<gene>
    <name evidence="14" type="ORF">MUK42_17615</name>
</gene>
<keyword evidence="2" id="KW-0158">Chromosome</keyword>
<organism evidence="14 15">
    <name type="scientific">Musa troglodytarum</name>
    <name type="common">fe'i banana</name>
    <dbReference type="NCBI Taxonomy" id="320322"/>
    <lineage>
        <taxon>Eukaryota</taxon>
        <taxon>Viridiplantae</taxon>
        <taxon>Streptophyta</taxon>
        <taxon>Embryophyta</taxon>
        <taxon>Tracheophyta</taxon>
        <taxon>Spermatophyta</taxon>
        <taxon>Magnoliopsida</taxon>
        <taxon>Liliopsida</taxon>
        <taxon>Zingiberales</taxon>
        <taxon>Musaceae</taxon>
        <taxon>Musa</taxon>
    </lineage>
</organism>
<evidence type="ECO:0000313" key="15">
    <source>
        <dbReference type="Proteomes" id="UP001055439"/>
    </source>
</evidence>
<dbReference type="Gene3D" id="2.30.280.10">
    <property type="entry name" value="SRA-YDG"/>
    <property type="match status" value="1"/>
</dbReference>
<dbReference type="SUPFAM" id="SSF88697">
    <property type="entry name" value="PUA domain-like"/>
    <property type="match status" value="1"/>
</dbReference>
<dbReference type="InterPro" id="IPR046341">
    <property type="entry name" value="SET_dom_sf"/>
</dbReference>
<dbReference type="AlphaFoldDB" id="A0A9E7KWM6"/>
<reference evidence="14" key="1">
    <citation type="submission" date="2022-05" db="EMBL/GenBank/DDBJ databases">
        <title>The Musa troglodytarum L. genome provides insights into the mechanism of non-climacteric behaviour and enrichment of carotenoids.</title>
        <authorList>
            <person name="Wang J."/>
        </authorList>
    </citation>
    <scope>NUCLEOTIDE SEQUENCE</scope>
    <source>
        <tissue evidence="14">Leaf</tissue>
    </source>
</reference>
<dbReference type="Gene3D" id="2.170.270.10">
    <property type="entry name" value="SET domain"/>
    <property type="match status" value="1"/>
</dbReference>
<dbReference type="InterPro" id="IPR003105">
    <property type="entry name" value="SRA_YDG"/>
</dbReference>
<dbReference type="SMART" id="SM00508">
    <property type="entry name" value="PostSET"/>
    <property type="match status" value="1"/>
</dbReference>
<evidence type="ECO:0000259" key="10">
    <source>
        <dbReference type="PROSITE" id="PS50280"/>
    </source>
</evidence>
<evidence type="ECO:0000259" key="11">
    <source>
        <dbReference type="PROSITE" id="PS50867"/>
    </source>
</evidence>
<dbReference type="GO" id="GO:0008270">
    <property type="term" value="F:zinc ion binding"/>
    <property type="evidence" value="ECO:0007669"/>
    <property type="project" value="InterPro"/>
</dbReference>
<protein>
    <submittedName>
        <fullName evidence="14">Histone-lysine N-methyltransferase, H3 lysine-9</fullName>
    </submittedName>
</protein>
<dbReference type="InterPro" id="IPR001214">
    <property type="entry name" value="SET_dom"/>
</dbReference>
<feature type="domain" description="Pre-SET" evidence="11">
    <location>
        <begin position="820"/>
        <end position="880"/>
    </location>
</feature>
<keyword evidence="6" id="KW-0156">Chromatin regulator</keyword>
<keyword evidence="5" id="KW-0949">S-adenosyl-L-methionine</keyword>
<feature type="region of interest" description="Disordered" evidence="9">
    <location>
        <begin position="400"/>
        <end position="421"/>
    </location>
</feature>
<dbReference type="Pfam" id="PF02182">
    <property type="entry name" value="SAD_SRA"/>
    <property type="match status" value="1"/>
</dbReference>
<keyword evidence="3" id="KW-0489">Methyltransferase</keyword>
<dbReference type="GO" id="GO:0005634">
    <property type="term" value="C:nucleus"/>
    <property type="evidence" value="ECO:0007669"/>
    <property type="project" value="UniProtKB-SubCell"/>
</dbReference>
<feature type="domain" description="YDG" evidence="13">
    <location>
        <begin position="598"/>
        <end position="750"/>
    </location>
</feature>
<dbReference type="Pfam" id="PF05033">
    <property type="entry name" value="Pre-SET"/>
    <property type="match status" value="1"/>
</dbReference>
<evidence type="ECO:0000256" key="7">
    <source>
        <dbReference type="ARBA" id="ARBA00023242"/>
    </source>
</evidence>
<keyword evidence="7 8" id="KW-0539">Nucleus</keyword>
<feature type="domain" description="SET" evidence="10">
    <location>
        <begin position="883"/>
        <end position="1026"/>
    </location>
</feature>
<dbReference type="Proteomes" id="UP001055439">
    <property type="component" value="Chromosome 8"/>
</dbReference>
<feature type="compositionally biased region" description="Low complexity" evidence="9">
    <location>
        <begin position="266"/>
        <end position="275"/>
    </location>
</feature>
<dbReference type="SMART" id="SM00468">
    <property type="entry name" value="PreSET"/>
    <property type="match status" value="1"/>
</dbReference>
<evidence type="ECO:0000313" key="14">
    <source>
        <dbReference type="EMBL" id="URE32121.1"/>
    </source>
</evidence>
<dbReference type="InterPro" id="IPR036987">
    <property type="entry name" value="SRA-YDG_sf"/>
</dbReference>
<dbReference type="InterPro" id="IPR025794">
    <property type="entry name" value="H3-K9-MeTrfase_plant"/>
</dbReference>
<evidence type="ECO:0000256" key="5">
    <source>
        <dbReference type="ARBA" id="ARBA00022691"/>
    </source>
</evidence>
<dbReference type="PANTHER" id="PTHR45660">
    <property type="entry name" value="HISTONE-LYSINE N-METHYLTRANSFERASE SETMAR"/>
    <property type="match status" value="1"/>
</dbReference>